<organism evidence="2">
    <name type="scientific">uncultured Polaribacter sp</name>
    <dbReference type="NCBI Taxonomy" id="174711"/>
    <lineage>
        <taxon>Bacteria</taxon>
        <taxon>Pseudomonadati</taxon>
        <taxon>Bacteroidota</taxon>
        <taxon>Flavobacteriia</taxon>
        <taxon>Flavobacteriales</taxon>
        <taxon>Flavobacteriaceae</taxon>
        <taxon>environmental samples</taxon>
    </lineage>
</organism>
<keyword evidence="1" id="KW-0472">Membrane</keyword>
<proteinExistence type="predicted"/>
<keyword evidence="1" id="KW-0812">Transmembrane</keyword>
<accession>H6RHS7</accession>
<dbReference type="AlphaFoldDB" id="H6RHS7"/>
<evidence type="ECO:0000256" key="1">
    <source>
        <dbReference type="SAM" id="Phobius"/>
    </source>
</evidence>
<name>H6RHS7_9FLAO</name>
<protein>
    <submittedName>
        <fullName evidence="2">Uncharacterized protein</fullName>
    </submittedName>
</protein>
<reference evidence="2" key="2">
    <citation type="submission" date="2012-02" db="EMBL/GenBank/DDBJ databases">
        <authorList>
            <person name="Genoscope - CEA"/>
        </authorList>
    </citation>
    <scope>NUCLEOTIDE SEQUENCE</scope>
</reference>
<gene>
    <name evidence="2" type="ORF">VIS_S3DHC20018</name>
</gene>
<sequence>MLLSGFLFKVLDTALETSILYGIIFLFKRRFRLKVGPKILD</sequence>
<dbReference type="EMBL" id="FO117612">
    <property type="protein sequence ID" value="CCG00588.1"/>
    <property type="molecule type" value="Genomic_DNA"/>
</dbReference>
<keyword evidence="1" id="KW-1133">Transmembrane helix</keyword>
<reference evidence="2" key="1">
    <citation type="journal article" date="2012" name="Environ. Microbiol.">
        <title>Genomic content of uncultured Bacteroidetes from contrasting oceanic provinces in the North Atlantic Ocean.</title>
        <authorList>
            <person name="Gomez-Pereira P.R."/>
            <person name="Schuler M."/>
            <person name="Fuchs B.M."/>
            <person name="Bennke C."/>
            <person name="Teeling H."/>
            <person name="Waldmann J."/>
            <person name="Richter M."/>
            <person name="Barbe V."/>
            <person name="Bataille E."/>
            <person name="Glockner F.O."/>
            <person name="Amann R."/>
        </authorList>
    </citation>
    <scope>NUCLEOTIDE SEQUENCE</scope>
</reference>
<evidence type="ECO:0000313" key="2">
    <source>
        <dbReference type="EMBL" id="CCG00588.1"/>
    </source>
</evidence>
<feature type="transmembrane region" description="Helical" evidence="1">
    <location>
        <begin position="6"/>
        <end position="27"/>
    </location>
</feature>